<dbReference type="Proteomes" id="UP000032749">
    <property type="component" value="Chromosome"/>
</dbReference>
<evidence type="ECO:0008006" key="4">
    <source>
        <dbReference type="Google" id="ProtNLM"/>
    </source>
</evidence>
<evidence type="ECO:0000313" key="2">
    <source>
        <dbReference type="EMBL" id="CCK76382.1"/>
    </source>
</evidence>
<dbReference type="Pfam" id="PF12915">
    <property type="entry name" value="DUF3833"/>
    <property type="match status" value="1"/>
</dbReference>
<proteinExistence type="predicted"/>
<dbReference type="STRING" id="698738.OLEAN_C22060"/>
<evidence type="ECO:0000313" key="3">
    <source>
        <dbReference type="Proteomes" id="UP000032749"/>
    </source>
</evidence>
<sequence>MKSIYSFSFSFFILLFLTACSSVDITQYKENQPRLVLDQFFNGELTAHGILKNRSGEVTRYFNVTMTGTWDDQGVGTLAEKFIFNDDSIEFRTWTFTPIETGSGIQYQATANDTLAPTMIDLSGNAFFMNYDLMINYQGDDIDVNIDDKMYLINDDVIINESVMTKYGIEVAYITLTIIKTSR</sequence>
<feature type="chain" id="PRO_5004374317" description="Lipoprotein" evidence="1">
    <location>
        <begin position="22"/>
        <end position="183"/>
    </location>
</feature>
<keyword evidence="3" id="KW-1185">Reference proteome</keyword>
<dbReference type="EMBL" id="FO203512">
    <property type="protein sequence ID" value="CCK76382.1"/>
    <property type="molecule type" value="Genomic_DNA"/>
</dbReference>
<organism evidence="2 3">
    <name type="scientific">Oleispira antarctica RB-8</name>
    <dbReference type="NCBI Taxonomy" id="698738"/>
    <lineage>
        <taxon>Bacteria</taxon>
        <taxon>Pseudomonadati</taxon>
        <taxon>Pseudomonadota</taxon>
        <taxon>Gammaproteobacteria</taxon>
        <taxon>Oceanospirillales</taxon>
        <taxon>Oceanospirillaceae</taxon>
        <taxon>Oleispira</taxon>
    </lineage>
</organism>
<dbReference type="AlphaFoldDB" id="R4YN61"/>
<dbReference type="OrthoDB" id="5296954at2"/>
<dbReference type="HOGENOM" id="CLU_113723_0_0_6"/>
<dbReference type="InterPro" id="IPR024409">
    <property type="entry name" value="DUF3833"/>
</dbReference>
<reference evidence="2 3" key="1">
    <citation type="journal article" date="2013" name="Nat. Commun.">
        <title>Genome sequence and functional genomic analysis of the oil-degrading bacterium Oleispira antarctica.</title>
        <authorList>
            <person name="Kube M."/>
            <person name="Chernikova T.N."/>
            <person name="Al-Ramahi Y."/>
            <person name="Beloqui A."/>
            <person name="Lopez-Cortez N."/>
            <person name="Guazzaroni M.E."/>
            <person name="Heipieper H.J."/>
            <person name="Klages S."/>
            <person name="Kotsyurbenko O.R."/>
            <person name="Langer I."/>
            <person name="Nechitaylo T.Y."/>
            <person name="Lunsdorf H."/>
            <person name="Fernandez M."/>
            <person name="Juarez S."/>
            <person name="Ciordia S."/>
            <person name="Singer A."/>
            <person name="Kagan O."/>
            <person name="Egorova O."/>
            <person name="Petit P.A."/>
            <person name="Stogios P."/>
            <person name="Kim Y."/>
            <person name="Tchigvintsev A."/>
            <person name="Flick R."/>
            <person name="Denaro R."/>
            <person name="Genovese M."/>
            <person name="Albar J.P."/>
            <person name="Reva O.N."/>
            <person name="Martinez-Gomariz M."/>
            <person name="Tran H."/>
            <person name="Ferrer M."/>
            <person name="Savchenko A."/>
            <person name="Yakunin A.F."/>
            <person name="Yakimov M.M."/>
            <person name="Golyshina O.V."/>
            <person name="Reinhardt R."/>
            <person name="Golyshin P.N."/>
        </authorList>
    </citation>
    <scope>NUCLEOTIDE SEQUENCE [LARGE SCALE GENOMIC DNA]</scope>
</reference>
<dbReference type="KEGG" id="oai:OLEAN_C22060"/>
<evidence type="ECO:0000256" key="1">
    <source>
        <dbReference type="SAM" id="SignalP"/>
    </source>
</evidence>
<dbReference type="PATRIC" id="fig|698738.3.peg.2285"/>
<dbReference type="PROSITE" id="PS51257">
    <property type="entry name" value="PROKAR_LIPOPROTEIN"/>
    <property type="match status" value="1"/>
</dbReference>
<feature type="signal peptide" evidence="1">
    <location>
        <begin position="1"/>
        <end position="21"/>
    </location>
</feature>
<keyword evidence="1" id="KW-0732">Signal</keyword>
<protein>
    <recommendedName>
        <fullName evidence="4">Lipoprotein</fullName>
    </recommendedName>
</protein>
<gene>
    <name evidence="2" type="ORF">OLEAN_C22060</name>
</gene>
<name>R4YN61_OLEAN</name>
<accession>R4YN61</accession>